<comment type="function">
    <text evidence="10">Catalyzes the transfer of pyrophosphate from adenosine triphosphate (ATP) to 6-hydroxymethyl-7,8-dihydropterin, an enzymatic step in folate biosynthesis pathway.</text>
</comment>
<comment type="pathway">
    <text evidence="1">Cofactor biosynthesis; tetrahydrofolate biosynthesis; 2-amino-4-hydroxy-6-hydroxymethyl-7,8-dihydropteridine diphosphate from 7,8-dihydroneopterin triphosphate: step 4/4.</text>
</comment>
<dbReference type="EMBL" id="JAIGNU010000001">
    <property type="protein sequence ID" value="MBX7500707.1"/>
    <property type="molecule type" value="Genomic_DNA"/>
</dbReference>
<dbReference type="InterPro" id="IPR035907">
    <property type="entry name" value="Hppk_sf"/>
</dbReference>
<evidence type="ECO:0000256" key="5">
    <source>
        <dbReference type="ARBA" id="ARBA00022679"/>
    </source>
</evidence>
<keyword evidence="8" id="KW-0067">ATP-binding</keyword>
<accession>A0ABS7JST3</accession>
<evidence type="ECO:0000256" key="7">
    <source>
        <dbReference type="ARBA" id="ARBA00022777"/>
    </source>
</evidence>
<keyword evidence="9" id="KW-0289">Folate biosynthesis</keyword>
<evidence type="ECO:0000259" key="13">
    <source>
        <dbReference type="Pfam" id="PF01288"/>
    </source>
</evidence>
<keyword evidence="7" id="KW-0418">Kinase</keyword>
<sequence length="164" mass="18490">MTEASTHRYLIALGSNRRLPGVGNPRAVLDAAVAALAEEGWQVEAVSRWIDSRPLGPSLRRYANGAALIAGDLDPPETLESLKAIEQAFGRERRGQRWRSRTLDLDIVLWSGGAWHSPELAIPHPAFRERDFVLRPAAQIAPHWHDPVTRLTVRQLWRRAERRA</sequence>
<protein>
    <recommendedName>
        <fullName evidence="4">2-amino-4-hydroxy-6-hydroxymethyldihydropteridine pyrophosphokinase</fullName>
        <ecNumber evidence="3">2.7.6.3</ecNumber>
    </recommendedName>
    <alternativeName>
        <fullName evidence="11">6-hydroxymethyl-7,8-dihydropterin pyrophosphokinase</fullName>
    </alternativeName>
    <alternativeName>
        <fullName evidence="12">7,8-dihydro-6-hydroxymethylpterin-pyrophosphokinase</fullName>
    </alternativeName>
</protein>
<keyword evidence="15" id="KW-1185">Reference proteome</keyword>
<evidence type="ECO:0000256" key="4">
    <source>
        <dbReference type="ARBA" id="ARBA00016218"/>
    </source>
</evidence>
<reference evidence="14 15" key="1">
    <citation type="submission" date="2021-08" db="EMBL/GenBank/DDBJ databases">
        <title>Comparative Genomics Analysis of the Genus Qipengyuania Reveals Extensive Genetic Diversity and Metabolic Versatility, Including the Description of Fifteen Novel Species.</title>
        <authorList>
            <person name="Liu Y."/>
        </authorList>
    </citation>
    <scope>NUCLEOTIDE SEQUENCE [LARGE SCALE GENOMIC DNA]</scope>
    <source>
        <strain evidence="14 15">YG27</strain>
    </source>
</reference>
<dbReference type="InterPro" id="IPR000550">
    <property type="entry name" value="Hppk"/>
</dbReference>
<dbReference type="SUPFAM" id="SSF55083">
    <property type="entry name" value="6-hydroxymethyl-7,8-dihydropterin pyrophosphokinase, HPPK"/>
    <property type="match status" value="1"/>
</dbReference>
<proteinExistence type="inferred from homology"/>
<gene>
    <name evidence="14" type="primary">folK</name>
    <name evidence="14" type="ORF">K3181_04570</name>
</gene>
<dbReference type="CDD" id="cd00483">
    <property type="entry name" value="HPPK"/>
    <property type="match status" value="1"/>
</dbReference>
<evidence type="ECO:0000256" key="8">
    <source>
        <dbReference type="ARBA" id="ARBA00022840"/>
    </source>
</evidence>
<evidence type="ECO:0000313" key="14">
    <source>
        <dbReference type="EMBL" id="MBX7500707.1"/>
    </source>
</evidence>
<feature type="domain" description="7,8-dihydro-6-hydroxymethylpterin-pyrophosphokinase" evidence="13">
    <location>
        <begin position="11"/>
        <end position="142"/>
    </location>
</feature>
<evidence type="ECO:0000256" key="3">
    <source>
        <dbReference type="ARBA" id="ARBA00013253"/>
    </source>
</evidence>
<organism evidence="14 15">
    <name type="scientific">Qipengyuania mesophila</name>
    <dbReference type="NCBI Taxonomy" id="2867246"/>
    <lineage>
        <taxon>Bacteria</taxon>
        <taxon>Pseudomonadati</taxon>
        <taxon>Pseudomonadota</taxon>
        <taxon>Alphaproteobacteria</taxon>
        <taxon>Sphingomonadales</taxon>
        <taxon>Erythrobacteraceae</taxon>
        <taxon>Qipengyuania</taxon>
    </lineage>
</organism>
<comment type="caution">
    <text evidence="14">The sequence shown here is derived from an EMBL/GenBank/DDBJ whole genome shotgun (WGS) entry which is preliminary data.</text>
</comment>
<dbReference type="PANTHER" id="PTHR43071:SF1">
    <property type="entry name" value="2-AMINO-4-HYDROXY-6-HYDROXYMETHYLDIHYDROPTERIDINE PYROPHOSPHOKINASE"/>
    <property type="match status" value="1"/>
</dbReference>
<evidence type="ECO:0000256" key="11">
    <source>
        <dbReference type="ARBA" id="ARBA00029766"/>
    </source>
</evidence>
<evidence type="ECO:0000256" key="9">
    <source>
        <dbReference type="ARBA" id="ARBA00022909"/>
    </source>
</evidence>
<evidence type="ECO:0000256" key="12">
    <source>
        <dbReference type="ARBA" id="ARBA00033413"/>
    </source>
</evidence>
<keyword evidence="5 14" id="KW-0808">Transferase</keyword>
<dbReference type="Gene3D" id="3.30.70.560">
    <property type="entry name" value="7,8-Dihydro-6-hydroxymethylpterin-pyrophosphokinase HPPK"/>
    <property type="match status" value="1"/>
</dbReference>
<dbReference type="PANTHER" id="PTHR43071">
    <property type="entry name" value="2-AMINO-4-HYDROXY-6-HYDROXYMETHYLDIHYDROPTERIDINE PYROPHOSPHOKINASE"/>
    <property type="match status" value="1"/>
</dbReference>
<dbReference type="RefSeq" id="WP_221601239.1">
    <property type="nucleotide sequence ID" value="NZ_JAIGNU010000001.1"/>
</dbReference>
<evidence type="ECO:0000256" key="1">
    <source>
        <dbReference type="ARBA" id="ARBA00005051"/>
    </source>
</evidence>
<dbReference type="Proteomes" id="UP000782554">
    <property type="component" value="Unassembled WGS sequence"/>
</dbReference>
<comment type="similarity">
    <text evidence="2">Belongs to the HPPK family.</text>
</comment>
<dbReference type="Pfam" id="PF01288">
    <property type="entry name" value="HPPK"/>
    <property type="match status" value="1"/>
</dbReference>
<evidence type="ECO:0000256" key="10">
    <source>
        <dbReference type="ARBA" id="ARBA00029409"/>
    </source>
</evidence>
<dbReference type="GO" id="GO:0003848">
    <property type="term" value="F:2-amino-4-hydroxy-6-hydroxymethyldihydropteridine diphosphokinase activity"/>
    <property type="evidence" value="ECO:0007669"/>
    <property type="project" value="UniProtKB-EC"/>
</dbReference>
<keyword evidence="6" id="KW-0547">Nucleotide-binding</keyword>
<evidence type="ECO:0000256" key="2">
    <source>
        <dbReference type="ARBA" id="ARBA00005810"/>
    </source>
</evidence>
<evidence type="ECO:0000256" key="6">
    <source>
        <dbReference type="ARBA" id="ARBA00022741"/>
    </source>
</evidence>
<name>A0ABS7JST3_9SPHN</name>
<evidence type="ECO:0000313" key="15">
    <source>
        <dbReference type="Proteomes" id="UP000782554"/>
    </source>
</evidence>
<dbReference type="NCBIfam" id="TIGR01498">
    <property type="entry name" value="folK"/>
    <property type="match status" value="1"/>
</dbReference>
<dbReference type="EC" id="2.7.6.3" evidence="3"/>